<feature type="transmembrane region" description="Helical" evidence="5">
    <location>
        <begin position="63"/>
        <end position="82"/>
    </location>
</feature>
<dbReference type="GO" id="GO:0016020">
    <property type="term" value="C:membrane"/>
    <property type="evidence" value="ECO:0007669"/>
    <property type="project" value="UniProtKB-SubCell"/>
</dbReference>
<gene>
    <name evidence="7" type="ORF">CLOSYM_02171</name>
</gene>
<evidence type="ECO:0000256" key="5">
    <source>
        <dbReference type="SAM" id="Phobius"/>
    </source>
</evidence>
<sequence>MKRLFLNEFNVKITMLIMTILYCIPFLMECVDNLINIVIIWAAIIIAWDLVNRRTVLKTHSALIGVSFVFCFFVTTFFNPFASVNLKLLVYIFLQMLFFTYFDQQKTNREIVSELKKLSILVIRISFLINIISLVMFFAGYCEIFTNHVISNELLMGRHPNSSLYGIMANANWTSFLELTNIGLLCFWGRMDGKMNIKTICLILLCSSILFLTNSRGGLIGLLIFIIVDKGINFLRFLLKNRKKAGICFLMLPILFSITIGGNKIVKDVSGNIYKHIKTVSFIQGPINRTVPIGTTNNNVGPSTSIQRDKKEKEGSNNIRVELWRAGIKVMQENFLMGIGGEKIGVYIFEKLSDNSKVDSLALASNTHNILIQTGVTAGIFGMLFFMTFILRELLYSLLYLFRYHGDERIKGAITVLFSLLTSYLVINLVEADIFMSRNFMSCLFWILLGYMTKLTQAVAKKEM</sequence>
<feature type="transmembrane region" description="Helical" evidence="5">
    <location>
        <begin position="436"/>
        <end position="453"/>
    </location>
</feature>
<evidence type="ECO:0000313" key="7">
    <source>
        <dbReference type="EMBL" id="ERI77201.1"/>
    </source>
</evidence>
<evidence type="ECO:0000259" key="6">
    <source>
        <dbReference type="Pfam" id="PF04932"/>
    </source>
</evidence>
<keyword evidence="3 5" id="KW-1133">Transmembrane helix</keyword>
<feature type="transmembrane region" description="Helical" evidence="5">
    <location>
        <begin position="34"/>
        <end position="51"/>
    </location>
</feature>
<proteinExistence type="predicted"/>
<keyword evidence="4 5" id="KW-0472">Membrane</keyword>
<evidence type="ECO:0000256" key="4">
    <source>
        <dbReference type="ARBA" id="ARBA00023136"/>
    </source>
</evidence>
<feature type="transmembrane region" description="Helical" evidence="5">
    <location>
        <begin position="166"/>
        <end position="188"/>
    </location>
</feature>
<dbReference type="Pfam" id="PF04932">
    <property type="entry name" value="Wzy_C"/>
    <property type="match status" value="1"/>
</dbReference>
<feature type="transmembrane region" description="Helical" evidence="5">
    <location>
        <begin position="195"/>
        <end position="213"/>
    </location>
</feature>
<accession>A0ABC9TY33</accession>
<comment type="caution">
    <text evidence="7">The sequence shown here is derived from an EMBL/GenBank/DDBJ whole genome shotgun (WGS) entry which is preliminary data.</text>
</comment>
<feature type="transmembrane region" description="Helical" evidence="5">
    <location>
        <begin position="412"/>
        <end position="430"/>
    </location>
</feature>
<feature type="transmembrane region" description="Helical" evidence="5">
    <location>
        <begin position="246"/>
        <end position="266"/>
    </location>
</feature>
<dbReference type="InterPro" id="IPR051533">
    <property type="entry name" value="WaaL-like"/>
</dbReference>
<comment type="subcellular location">
    <subcellularLocation>
        <location evidence="1">Membrane</location>
        <topology evidence="1">Multi-pass membrane protein</topology>
    </subcellularLocation>
</comment>
<dbReference type="PANTHER" id="PTHR37422:SF13">
    <property type="entry name" value="LIPOPOLYSACCHARIDE BIOSYNTHESIS PROTEIN PA4999-RELATED"/>
    <property type="match status" value="1"/>
</dbReference>
<dbReference type="Proteomes" id="UP000016491">
    <property type="component" value="Unassembled WGS sequence"/>
</dbReference>
<dbReference type="PANTHER" id="PTHR37422">
    <property type="entry name" value="TEICHURONIC ACID BIOSYNTHESIS PROTEIN TUAE"/>
    <property type="match status" value="1"/>
</dbReference>
<feature type="transmembrane region" description="Helical" evidence="5">
    <location>
        <begin position="9"/>
        <end position="28"/>
    </location>
</feature>
<name>A0ABC9TY33_CLOSY</name>
<keyword evidence="2 5" id="KW-0812">Transmembrane</keyword>
<feature type="transmembrane region" description="Helical" evidence="5">
    <location>
        <begin position="125"/>
        <end position="146"/>
    </location>
</feature>
<evidence type="ECO:0000313" key="8">
    <source>
        <dbReference type="Proteomes" id="UP000016491"/>
    </source>
</evidence>
<feature type="transmembrane region" description="Helical" evidence="5">
    <location>
        <begin position="370"/>
        <end position="391"/>
    </location>
</feature>
<dbReference type="RefSeq" id="WP_021642880.1">
    <property type="nucleotide sequence ID" value="NZ_KE992969.1"/>
</dbReference>
<dbReference type="EMBL" id="AWSU01000163">
    <property type="protein sequence ID" value="ERI77201.1"/>
    <property type="molecule type" value="Genomic_DNA"/>
</dbReference>
<evidence type="ECO:0000256" key="3">
    <source>
        <dbReference type="ARBA" id="ARBA00022989"/>
    </source>
</evidence>
<feature type="domain" description="O-antigen ligase-related" evidence="6">
    <location>
        <begin position="202"/>
        <end position="387"/>
    </location>
</feature>
<dbReference type="AlphaFoldDB" id="A0ABC9TY33"/>
<feature type="transmembrane region" description="Helical" evidence="5">
    <location>
        <begin position="219"/>
        <end position="239"/>
    </location>
</feature>
<dbReference type="InterPro" id="IPR007016">
    <property type="entry name" value="O-antigen_ligase-rel_domated"/>
</dbReference>
<protein>
    <submittedName>
        <fullName evidence="7">O-antigen polymerase</fullName>
    </submittedName>
</protein>
<reference evidence="7 8" key="1">
    <citation type="submission" date="2013-07" db="EMBL/GenBank/DDBJ databases">
        <authorList>
            <person name="Weinstock G."/>
            <person name="Sodergren E."/>
            <person name="Wylie T."/>
            <person name="Fulton L."/>
            <person name="Fulton R."/>
            <person name="Fronick C."/>
            <person name="O'Laughlin M."/>
            <person name="Godfrey J."/>
            <person name="Miner T."/>
            <person name="Herter B."/>
            <person name="Appelbaum E."/>
            <person name="Cordes M."/>
            <person name="Lek S."/>
            <person name="Wollam A."/>
            <person name="Pepin K.H."/>
            <person name="Palsikar V.B."/>
            <person name="Mitreva M."/>
            <person name="Wilson R.K."/>
        </authorList>
    </citation>
    <scope>NUCLEOTIDE SEQUENCE [LARGE SCALE GENOMIC DNA]</scope>
    <source>
        <strain evidence="7 8">ATCC 14940</strain>
    </source>
</reference>
<feature type="transmembrane region" description="Helical" evidence="5">
    <location>
        <begin position="88"/>
        <end position="104"/>
    </location>
</feature>
<evidence type="ECO:0000256" key="1">
    <source>
        <dbReference type="ARBA" id="ARBA00004141"/>
    </source>
</evidence>
<evidence type="ECO:0000256" key="2">
    <source>
        <dbReference type="ARBA" id="ARBA00022692"/>
    </source>
</evidence>
<organism evidence="7 8">
    <name type="scientific">[Clostridium] symbiosum ATCC 14940</name>
    <dbReference type="NCBI Taxonomy" id="411472"/>
    <lineage>
        <taxon>Bacteria</taxon>
        <taxon>Bacillati</taxon>
        <taxon>Bacillota</taxon>
        <taxon>Clostridia</taxon>
        <taxon>Lachnospirales</taxon>
        <taxon>Lachnospiraceae</taxon>
        <taxon>Otoolea</taxon>
    </lineage>
</organism>